<dbReference type="EMBL" id="AOSV01000020">
    <property type="protein sequence ID" value="EMG37239.1"/>
    <property type="molecule type" value="Genomic_DNA"/>
</dbReference>
<organism evidence="2 3">
    <name type="scientific">Desulfocurvibacter africanus PCS</name>
    <dbReference type="NCBI Taxonomy" id="1262666"/>
    <lineage>
        <taxon>Bacteria</taxon>
        <taxon>Pseudomonadati</taxon>
        <taxon>Thermodesulfobacteriota</taxon>
        <taxon>Desulfovibrionia</taxon>
        <taxon>Desulfovibrionales</taxon>
        <taxon>Desulfovibrionaceae</taxon>
        <taxon>Desulfocurvibacter</taxon>
    </lineage>
</organism>
<evidence type="ECO:0000313" key="2">
    <source>
        <dbReference type="EMBL" id="EMG37239.1"/>
    </source>
</evidence>
<dbReference type="AlphaFoldDB" id="M5PSZ2"/>
<proteinExistence type="predicted"/>
<evidence type="ECO:0000256" key="1">
    <source>
        <dbReference type="SAM" id="Phobius"/>
    </source>
</evidence>
<dbReference type="Proteomes" id="UP000011922">
    <property type="component" value="Unassembled WGS sequence"/>
</dbReference>
<comment type="caution">
    <text evidence="2">The sequence shown here is derived from an EMBL/GenBank/DDBJ whole genome shotgun (WGS) entry which is preliminary data.</text>
</comment>
<evidence type="ECO:0000313" key="3">
    <source>
        <dbReference type="Proteomes" id="UP000011922"/>
    </source>
</evidence>
<reference evidence="2 3" key="1">
    <citation type="journal article" date="2013" name="Genome Announc.">
        <title>Draft Genome Sequence for Desulfovibrio africanus Strain PCS.</title>
        <authorList>
            <person name="Brown S.D."/>
            <person name="Utturkar S.M."/>
            <person name="Arkin A.P."/>
            <person name="Deutschbauer A.M."/>
            <person name="Elias D.A."/>
            <person name="Hazen T.C."/>
            <person name="Chakraborty R."/>
        </authorList>
    </citation>
    <scope>NUCLEOTIDE SEQUENCE [LARGE SCALE GENOMIC DNA]</scope>
    <source>
        <strain evidence="2 3">PCS</strain>
    </source>
</reference>
<name>M5PSZ2_DESAF</name>
<gene>
    <name evidence="2" type="ORF">PCS_02077</name>
</gene>
<dbReference type="NCBIfam" id="NF045580">
    <property type="entry name" value="symport_access"/>
    <property type="match status" value="1"/>
</dbReference>
<dbReference type="InterPro" id="IPR054615">
    <property type="entry name" value="Symport_access"/>
</dbReference>
<keyword evidence="1" id="KW-1133">Transmembrane helix</keyword>
<keyword evidence="1" id="KW-0472">Membrane</keyword>
<keyword evidence="1" id="KW-0812">Transmembrane</keyword>
<protein>
    <submittedName>
        <fullName evidence="2">Uncharacterized protein</fullName>
    </submittedName>
</protein>
<dbReference type="PATRIC" id="fig|1262666.3.peg.2105"/>
<accession>M5PSZ2</accession>
<feature type="transmembrane region" description="Helical" evidence="1">
    <location>
        <begin position="20"/>
        <end position="42"/>
    </location>
</feature>
<sequence>MYSVTPFRGDSMLGFGSLEVALAYWACLAATTLCVAFGVLNWNKRGEPDKVKLKKFVLPKADSEKSA</sequence>